<proteinExistence type="predicted"/>
<feature type="transmembrane region" description="Helical" evidence="1">
    <location>
        <begin position="49"/>
        <end position="70"/>
    </location>
</feature>
<dbReference type="AlphaFoldDB" id="A0A6A0H540"/>
<reference evidence="2" key="2">
    <citation type="journal article" date="2018" name="Environ. Sci. Technol.">
        <title>The Toxicogenome of Hyalella azteca: A Model for Sediment Ecotoxicology and Evolutionary Toxicology.</title>
        <authorList>
            <person name="Poynton H.C."/>
            <person name="Hasenbein S."/>
            <person name="Benoit J.B."/>
            <person name="Sepulveda M.S."/>
            <person name="Poelchau M.F."/>
            <person name="Hughes D.S.T."/>
            <person name="Murali S.C."/>
            <person name="Chen S."/>
            <person name="Glastad K.M."/>
            <person name="Goodisman M.A.D."/>
            <person name="Werren J.H."/>
            <person name="Vineis J.H."/>
            <person name="Bowen J.L."/>
            <person name="Friedrich M."/>
            <person name="Jones J."/>
            <person name="Robertson H.M."/>
            <person name="Feyereisen R."/>
            <person name="Mechler-Hickson A."/>
            <person name="Mathers N."/>
            <person name="Lee C.E."/>
            <person name="Colbourne J.K."/>
            <person name="Biales A."/>
            <person name="Johnston J.S."/>
            <person name="Wellborn G.A."/>
            <person name="Rosendale A.J."/>
            <person name="Cridge A.G."/>
            <person name="Munoz-Torres M.C."/>
            <person name="Bain P.A."/>
            <person name="Manny A.R."/>
            <person name="Major K.M."/>
            <person name="Lambert F.N."/>
            <person name="Vulpe C.D."/>
            <person name="Tuck P."/>
            <person name="Blalock B.J."/>
            <person name="Lin Y.Y."/>
            <person name="Smith M.E."/>
            <person name="Ochoa-Acuna H."/>
            <person name="Chen M.M."/>
            <person name="Childers C.P."/>
            <person name="Qu J."/>
            <person name="Dugan S."/>
            <person name="Lee S.L."/>
            <person name="Chao H."/>
            <person name="Dinh H."/>
            <person name="Han Y."/>
            <person name="Doddapaneni H."/>
            <person name="Worley K.C."/>
            <person name="Muzny D.M."/>
            <person name="Gibbs R.A."/>
            <person name="Richards S."/>
        </authorList>
    </citation>
    <scope>NUCLEOTIDE SEQUENCE</scope>
    <source>
        <strain evidence="2">HAZT.00-mixed</strain>
        <tissue evidence="2">Whole organism</tissue>
    </source>
</reference>
<reference evidence="2" key="1">
    <citation type="submission" date="2014-08" db="EMBL/GenBank/DDBJ databases">
        <authorList>
            <person name="Murali S."/>
            <person name="Richards S."/>
            <person name="Bandaranaike D."/>
            <person name="Bellair M."/>
            <person name="Blankenburg K."/>
            <person name="Chao H."/>
            <person name="Dinh H."/>
            <person name="Doddapaneni H."/>
            <person name="Dugan-Rocha S."/>
            <person name="Elkadiri S."/>
            <person name="Gnanaolivu R."/>
            <person name="Hughes D."/>
            <person name="Lee S."/>
            <person name="Li M."/>
            <person name="Ming W."/>
            <person name="Munidasa M."/>
            <person name="Muniz J."/>
            <person name="Nguyen L."/>
            <person name="Osuji N."/>
            <person name="Pu L.-L."/>
            <person name="Puazo M."/>
            <person name="Skinner E."/>
            <person name="Qu C."/>
            <person name="Quiroz J."/>
            <person name="Raj R."/>
            <person name="Weissenberger G."/>
            <person name="Xin Y."/>
            <person name="Zou X."/>
            <person name="Han Y."/>
            <person name="Worley K."/>
            <person name="Muzny D."/>
            <person name="Gibbs R."/>
        </authorList>
    </citation>
    <scope>NUCLEOTIDE SEQUENCE</scope>
    <source>
        <strain evidence="2">HAZT.00-mixed</strain>
        <tissue evidence="2">Whole organism</tissue>
    </source>
</reference>
<evidence type="ECO:0008006" key="3">
    <source>
        <dbReference type="Google" id="ProtNLM"/>
    </source>
</evidence>
<keyword evidence="1" id="KW-1133">Transmembrane helix</keyword>
<evidence type="ECO:0000256" key="1">
    <source>
        <dbReference type="SAM" id="Phobius"/>
    </source>
</evidence>
<accession>A0A6A0H540</accession>
<comment type="caution">
    <text evidence="2">The sequence shown here is derived from an EMBL/GenBank/DDBJ whole genome shotgun (WGS) entry which is preliminary data.</text>
</comment>
<organism evidence="2">
    <name type="scientific">Hyalella azteca</name>
    <name type="common">Amphipod</name>
    <dbReference type="NCBI Taxonomy" id="294128"/>
    <lineage>
        <taxon>Eukaryota</taxon>
        <taxon>Metazoa</taxon>
        <taxon>Ecdysozoa</taxon>
        <taxon>Arthropoda</taxon>
        <taxon>Crustacea</taxon>
        <taxon>Multicrustacea</taxon>
        <taxon>Malacostraca</taxon>
        <taxon>Eumalacostraca</taxon>
        <taxon>Peracarida</taxon>
        <taxon>Amphipoda</taxon>
        <taxon>Senticaudata</taxon>
        <taxon>Talitrida</taxon>
        <taxon>Talitroidea</taxon>
        <taxon>Hyalellidae</taxon>
        <taxon>Hyalella</taxon>
    </lineage>
</organism>
<name>A0A6A0H540_HYAAZ</name>
<reference evidence="2" key="3">
    <citation type="submission" date="2019-06" db="EMBL/GenBank/DDBJ databases">
        <authorList>
            <person name="Poynton C."/>
            <person name="Hasenbein S."/>
            <person name="Benoit J.B."/>
            <person name="Sepulveda M.S."/>
            <person name="Poelchau M.F."/>
            <person name="Murali S.C."/>
            <person name="Chen S."/>
            <person name="Glastad K.M."/>
            <person name="Werren J.H."/>
            <person name="Vineis J.H."/>
            <person name="Bowen J.L."/>
            <person name="Friedrich M."/>
            <person name="Jones J."/>
            <person name="Robertson H.M."/>
            <person name="Feyereisen R."/>
            <person name="Mechler-Hickson A."/>
            <person name="Mathers N."/>
            <person name="Lee C.E."/>
            <person name="Colbourne J.K."/>
            <person name="Biales A."/>
            <person name="Johnston J.S."/>
            <person name="Wellborn G.A."/>
            <person name="Rosendale A.J."/>
            <person name="Cridge A.G."/>
            <person name="Munoz-Torres M.C."/>
            <person name="Bain P.A."/>
            <person name="Manny A.R."/>
            <person name="Major K.M."/>
            <person name="Lambert F.N."/>
            <person name="Vulpe C.D."/>
            <person name="Tuck P."/>
            <person name="Blalock B.J."/>
            <person name="Lin Y.-Y."/>
            <person name="Smith M.E."/>
            <person name="Ochoa-Acuna H."/>
            <person name="Chen M.-J.M."/>
            <person name="Childers C.P."/>
            <person name="Qu J."/>
            <person name="Dugan S."/>
            <person name="Lee S.L."/>
            <person name="Chao H."/>
            <person name="Dinh H."/>
            <person name="Han Y."/>
            <person name="Doddapaneni H."/>
            <person name="Worley K.C."/>
            <person name="Muzny D.M."/>
            <person name="Gibbs R.A."/>
            <person name="Richards S."/>
        </authorList>
    </citation>
    <scope>NUCLEOTIDE SEQUENCE</scope>
    <source>
        <strain evidence="2">HAZT.00-mixed</strain>
        <tissue evidence="2">Whole organism</tissue>
    </source>
</reference>
<evidence type="ECO:0000313" key="2">
    <source>
        <dbReference type="EMBL" id="KAA0199519.1"/>
    </source>
</evidence>
<keyword evidence="1" id="KW-0472">Membrane</keyword>
<dbReference type="EMBL" id="JQDR03006875">
    <property type="protein sequence ID" value="KAA0199519.1"/>
    <property type="molecule type" value="Genomic_DNA"/>
</dbReference>
<gene>
    <name evidence="2" type="ORF">HAZT_HAZT005037</name>
</gene>
<dbReference type="Proteomes" id="UP000711488">
    <property type="component" value="Unassembled WGS sequence"/>
</dbReference>
<keyword evidence="1" id="KW-0812">Transmembrane</keyword>
<protein>
    <recommendedName>
        <fullName evidence="3">Dipeptidyl aminopeptidase-like protein 6</fullName>
    </recommendedName>
</protein>
<sequence>MGTQTLRKNRRSALNPPRAIKTDCELLQTEEPTNELGADEPEQRNWKGIIIAVLVICSVIGMIITSVMLLTPPDTGPRIKGNRTTLKQFLDGDFNRVFTT</sequence>